<organism evidence="2 3">
    <name type="scientific">Polysphondylium violaceum</name>
    <dbReference type="NCBI Taxonomy" id="133409"/>
    <lineage>
        <taxon>Eukaryota</taxon>
        <taxon>Amoebozoa</taxon>
        <taxon>Evosea</taxon>
        <taxon>Eumycetozoa</taxon>
        <taxon>Dictyostelia</taxon>
        <taxon>Dictyosteliales</taxon>
        <taxon>Dictyosteliaceae</taxon>
        <taxon>Polysphondylium</taxon>
    </lineage>
</organism>
<evidence type="ECO:0000256" key="1">
    <source>
        <dbReference type="SAM" id="MobiDB-lite"/>
    </source>
</evidence>
<dbReference type="OrthoDB" id="17995at2759"/>
<dbReference type="AlphaFoldDB" id="A0A8J4PRA9"/>
<proteinExistence type="predicted"/>
<sequence length="723" mass="81019">MRIAPKKYVSNSISSNDYEINCNSNTWNFSQDNEIATPNICSKSKILSSVNKDDQEIKVKCSLQEWLDFVESSALSLNQAKYSIEKAQYIANVQEFNVSVQCSFDIFVFLPQQRVPLVPNSVAIKSSSIHFTEHIHNEPTKVDDESCIGNYKDAHTLFCEKSGRYHIKLDILVNFLTIKKNGVGFATPKATFNHIRITVPKNCEISIVEPAIKEKNLVHEEIDSVIYSTKSCSFPPISYLKIQWTDLEVSNDKPSSSSNNNNDFGIDLSSSAGSGKQMKQTTTSTKVNEQTKINVNQNTVFSVGEDVVVIYNSMKYEVVSGSVSSFEISLHSSIKVLSVDGSRIKKWECIPVLPLVNLTDVPTPRANEQIVKVLLESSVEDSFTLMLTGEIETATSGEIEFHSIKCKGLEITREKGFLVVESTSNVEVEQMYRDKLTLIDKTELPRELVSMTSGPLLLSYKFLDPNYKLNIRVNKPNDLGVLVAFCECAHFIATCSSEGALLYKLVFRIRNTQQQYIRIAIPHRFDIWSTIVASKAVKPAVDENNSLMIPLNKSGGEKGIQKSFDVEIVYKHQKDFEFHNQGELDLVFPQIDIPISTLLVSLYLPKDYKYNLFTGNIKEVSYFSKQPPTTEENQMPQANFEINQFNSNVMPQMAQMAKPKPVIYLGGGGGGGGGINDDTSGLKPVKVNIPTFGVHIKLEQLLVISTQINISTKYYTKRKCYCC</sequence>
<feature type="compositionally biased region" description="Polar residues" evidence="1">
    <location>
        <begin position="268"/>
        <end position="285"/>
    </location>
</feature>
<dbReference type="Proteomes" id="UP000695562">
    <property type="component" value="Unassembled WGS sequence"/>
</dbReference>
<evidence type="ECO:0000313" key="2">
    <source>
        <dbReference type="EMBL" id="KAF2071842.1"/>
    </source>
</evidence>
<keyword evidence="3" id="KW-1185">Reference proteome</keyword>
<feature type="region of interest" description="Disordered" evidence="1">
    <location>
        <begin position="251"/>
        <end position="285"/>
    </location>
</feature>
<protein>
    <submittedName>
        <fullName evidence="2">Uncharacterized protein</fullName>
    </submittedName>
</protein>
<reference evidence="2" key="1">
    <citation type="submission" date="2020-01" db="EMBL/GenBank/DDBJ databases">
        <title>Development of genomics and gene disruption for Polysphondylium violaceum indicates a role for the polyketide synthase stlB in stalk morphogenesis.</title>
        <authorList>
            <person name="Narita B."/>
            <person name="Kawabe Y."/>
            <person name="Kin K."/>
            <person name="Saito T."/>
            <person name="Gibbs R."/>
            <person name="Kuspa A."/>
            <person name="Muzny D."/>
            <person name="Queller D."/>
            <person name="Richards S."/>
            <person name="Strassman J."/>
            <person name="Sucgang R."/>
            <person name="Worley K."/>
            <person name="Schaap P."/>
        </authorList>
    </citation>
    <scope>NUCLEOTIDE SEQUENCE</scope>
    <source>
        <strain evidence="2">QSvi11</strain>
    </source>
</reference>
<evidence type="ECO:0000313" key="3">
    <source>
        <dbReference type="Proteomes" id="UP000695562"/>
    </source>
</evidence>
<dbReference type="EMBL" id="AJWJ01000333">
    <property type="protein sequence ID" value="KAF2071842.1"/>
    <property type="molecule type" value="Genomic_DNA"/>
</dbReference>
<name>A0A8J4PRA9_9MYCE</name>
<comment type="caution">
    <text evidence="2">The sequence shown here is derived from an EMBL/GenBank/DDBJ whole genome shotgun (WGS) entry which is preliminary data.</text>
</comment>
<gene>
    <name evidence="2" type="ORF">CYY_006834</name>
</gene>
<accession>A0A8J4PRA9</accession>